<dbReference type="Proteomes" id="UP001652503">
    <property type="component" value="Unassembled WGS sequence"/>
</dbReference>
<keyword evidence="2" id="KW-1133">Transmembrane helix</keyword>
<gene>
    <name evidence="3" type="ORF">OE647_04095</name>
</gene>
<reference evidence="3 4" key="1">
    <citation type="submission" date="2022-10" db="EMBL/GenBank/DDBJ databases">
        <title>Defluviimonas sp. nov., isolated from ocean surface water.</title>
        <authorList>
            <person name="He W."/>
            <person name="Wang L."/>
            <person name="Zhang D.-F."/>
        </authorList>
    </citation>
    <scope>NUCLEOTIDE SEQUENCE [LARGE SCALE GENOMIC DNA]</scope>
    <source>
        <strain evidence="3 4">WL0075</strain>
    </source>
</reference>
<dbReference type="RefSeq" id="WP_263720391.1">
    <property type="nucleotide sequence ID" value="NZ_JAOWLA010000003.1"/>
</dbReference>
<evidence type="ECO:0000313" key="4">
    <source>
        <dbReference type="Proteomes" id="UP001652503"/>
    </source>
</evidence>
<sequence>MDFWTAVRTCFNKYSSFRGRATRPEFWWFVLFLLIANIVLSVLDTALFGMRMMHFQPLSAIFSLVTILPSLAVGARRLHDTGRSGWWQLLLAIPFLGFLVLVWFMAQRGDDQDNDYGPAPGMPVARSSLPKVPRR</sequence>
<comment type="caution">
    <text evidence="3">The sequence shown here is derived from an EMBL/GenBank/DDBJ whole genome shotgun (WGS) entry which is preliminary data.</text>
</comment>
<dbReference type="PANTHER" id="PTHR34980:SF2">
    <property type="entry name" value="INNER MEMBRANE PROTEIN YHAH-RELATED"/>
    <property type="match status" value="1"/>
</dbReference>
<feature type="transmembrane region" description="Helical" evidence="2">
    <location>
        <begin position="26"/>
        <end position="48"/>
    </location>
</feature>
<feature type="region of interest" description="Disordered" evidence="1">
    <location>
        <begin position="114"/>
        <end position="135"/>
    </location>
</feature>
<proteinExistence type="predicted"/>
<dbReference type="InterPro" id="IPR008523">
    <property type="entry name" value="DUF805"/>
</dbReference>
<feature type="transmembrane region" description="Helical" evidence="2">
    <location>
        <begin position="60"/>
        <end position="79"/>
    </location>
</feature>
<evidence type="ECO:0000313" key="3">
    <source>
        <dbReference type="EMBL" id="MCV2863920.1"/>
    </source>
</evidence>
<feature type="transmembrane region" description="Helical" evidence="2">
    <location>
        <begin position="85"/>
        <end position="106"/>
    </location>
</feature>
<keyword evidence="2" id="KW-0812">Transmembrane</keyword>
<keyword evidence="4" id="KW-1185">Reference proteome</keyword>
<evidence type="ECO:0000256" key="2">
    <source>
        <dbReference type="SAM" id="Phobius"/>
    </source>
</evidence>
<keyword evidence="2" id="KW-0472">Membrane</keyword>
<dbReference type="EMBL" id="JAOWLA010000003">
    <property type="protein sequence ID" value="MCV2863920.1"/>
    <property type="molecule type" value="Genomic_DNA"/>
</dbReference>
<dbReference type="Pfam" id="PF05656">
    <property type="entry name" value="DUF805"/>
    <property type="match status" value="1"/>
</dbReference>
<evidence type="ECO:0000256" key="1">
    <source>
        <dbReference type="SAM" id="MobiDB-lite"/>
    </source>
</evidence>
<organism evidence="3 4">
    <name type="scientific">Albidovulum sediminicola</name>
    <dbReference type="NCBI Taxonomy" id="2984331"/>
    <lineage>
        <taxon>Bacteria</taxon>
        <taxon>Pseudomonadati</taxon>
        <taxon>Pseudomonadota</taxon>
        <taxon>Alphaproteobacteria</taxon>
        <taxon>Rhodobacterales</taxon>
        <taxon>Paracoccaceae</taxon>
        <taxon>Albidovulum</taxon>
    </lineage>
</organism>
<protein>
    <submittedName>
        <fullName evidence="3">DUF805 domain-containing protein</fullName>
    </submittedName>
</protein>
<name>A0ABT2YYQ4_9RHOB</name>
<dbReference type="PANTHER" id="PTHR34980">
    <property type="entry name" value="INNER MEMBRANE PROTEIN-RELATED-RELATED"/>
    <property type="match status" value="1"/>
</dbReference>
<accession>A0ABT2YYQ4</accession>